<keyword evidence="2" id="KW-1133">Transmembrane helix</keyword>
<organism evidence="3">
    <name type="scientific">uncultured Adhaeribacter sp</name>
    <dbReference type="NCBI Taxonomy" id="448109"/>
    <lineage>
        <taxon>Bacteria</taxon>
        <taxon>Pseudomonadati</taxon>
        <taxon>Bacteroidota</taxon>
        <taxon>Cytophagia</taxon>
        <taxon>Cytophagales</taxon>
        <taxon>Hymenobacteraceae</taxon>
        <taxon>Adhaeribacter</taxon>
        <taxon>environmental samples</taxon>
    </lineage>
</organism>
<proteinExistence type="predicted"/>
<feature type="transmembrane region" description="Helical" evidence="2">
    <location>
        <begin position="257"/>
        <end position="282"/>
    </location>
</feature>
<name>A0A6J4IUX5_9BACT</name>
<sequence>MFELLLEAAIIIGIVFYQGYIFRQNRQKIARLAMLYPDKQRLQLKKEYLNAAGKSAAEAKSSLSGKNDEKLQWLEQGKKFLYLSKPSEIHRVTNLNDRGEQVELRKTTYDGFASTSETYQVPYIRLINLALSTDIEFVGLKSADDGDENIPLGVPVAPAALPEIELDVLSAEQPSKEFAEILNDTNTYLRNNKGAAADFNILKDISERQSEVQEDEITATVATPLYVGLLGTFLGVIFGLSGIILGGGVTTEAIQTFIAGVVVAMIGSFFGLLFTLWGNTLFKNARFERDRHQNNYYTFLQAQLLPRLHSDMAGSLTSLKAVLDSFNREFLDKVADFKPIIAGITANIEVQKNFLEKLEQIGYDQMAKASLQVFDKVTQSTEEFQKFLGYQQALNRSLEAGAGTAVTVQNILDRLVGFERGINNVGQYIGQHDNLIQKQLDFFGTHEREMQDISAKIEQYFDQAAGRLTEVMDARMRYLEKDAQNAYERWSGHFEALNRDNIYERVVNYLEPFKRLNTQQDDLNREVSQTQRTLLQKMDRDAETQSRLLKQLEHLNQNLDKVTQPGFFKKMVSKMFK</sequence>
<keyword evidence="1" id="KW-0175">Coiled coil</keyword>
<feature type="transmembrane region" description="Helical" evidence="2">
    <location>
        <begin position="225"/>
        <end position="245"/>
    </location>
</feature>
<keyword evidence="2" id="KW-0812">Transmembrane</keyword>
<feature type="coiled-coil region" evidence="1">
    <location>
        <begin position="513"/>
        <end position="555"/>
    </location>
</feature>
<dbReference type="AlphaFoldDB" id="A0A6J4IUX5"/>
<dbReference type="EMBL" id="CADCTJ010000742">
    <property type="protein sequence ID" value="CAA9262727.1"/>
    <property type="molecule type" value="Genomic_DNA"/>
</dbReference>
<evidence type="ECO:0000256" key="2">
    <source>
        <dbReference type="SAM" id="Phobius"/>
    </source>
</evidence>
<feature type="transmembrane region" description="Helical" evidence="2">
    <location>
        <begin position="6"/>
        <end position="22"/>
    </location>
</feature>
<reference evidence="3" key="1">
    <citation type="submission" date="2020-02" db="EMBL/GenBank/DDBJ databases">
        <authorList>
            <person name="Meier V. D."/>
        </authorList>
    </citation>
    <scope>NUCLEOTIDE SEQUENCE</scope>
    <source>
        <strain evidence="3">AVDCRST_MAG95</strain>
    </source>
</reference>
<gene>
    <name evidence="3" type="ORF">AVDCRST_MAG95-2376</name>
</gene>
<evidence type="ECO:0008006" key="4">
    <source>
        <dbReference type="Google" id="ProtNLM"/>
    </source>
</evidence>
<accession>A0A6J4IUX5</accession>
<protein>
    <recommendedName>
        <fullName evidence="4">MotA/TolQ/ExbB proton channel domain-containing protein</fullName>
    </recommendedName>
</protein>
<evidence type="ECO:0000256" key="1">
    <source>
        <dbReference type="SAM" id="Coils"/>
    </source>
</evidence>
<keyword evidence="2" id="KW-0472">Membrane</keyword>
<evidence type="ECO:0000313" key="3">
    <source>
        <dbReference type="EMBL" id="CAA9262727.1"/>
    </source>
</evidence>